<proteinExistence type="predicted"/>
<evidence type="ECO:0000313" key="1">
    <source>
        <dbReference type="EMBL" id="UTW12877.1"/>
    </source>
</evidence>
<protein>
    <recommendedName>
        <fullName evidence="3">2OG-Fe(II) oxygenase</fullName>
    </recommendedName>
</protein>
<evidence type="ECO:0008006" key="3">
    <source>
        <dbReference type="Google" id="ProtNLM"/>
    </source>
</evidence>
<gene>
    <name evidence="1" type="ORF">KDW95_04155</name>
</gene>
<dbReference type="EMBL" id="CP073347">
    <property type="protein sequence ID" value="UTW12877.1"/>
    <property type="molecule type" value="Genomic_DNA"/>
</dbReference>
<dbReference type="RefSeq" id="WP_255855014.1">
    <property type="nucleotide sequence ID" value="NZ_CP073347.1"/>
</dbReference>
<organism evidence="1 2">
    <name type="scientific">Marinobacterium rhizophilum</name>
    <dbReference type="NCBI Taxonomy" id="420402"/>
    <lineage>
        <taxon>Bacteria</taxon>
        <taxon>Pseudomonadati</taxon>
        <taxon>Pseudomonadota</taxon>
        <taxon>Gammaproteobacteria</taxon>
        <taxon>Oceanospirillales</taxon>
        <taxon>Oceanospirillaceae</taxon>
        <taxon>Marinobacterium</taxon>
    </lineage>
</organism>
<reference evidence="1" key="1">
    <citation type="submission" date="2021-04" db="EMBL/GenBank/DDBJ databases">
        <title>Oceanospirillales bacteria with DddD are important DMSP degraders in coastal seawater.</title>
        <authorList>
            <person name="Liu J."/>
        </authorList>
    </citation>
    <scope>NUCLEOTIDE SEQUENCE</scope>
    <source>
        <strain evidence="1">D13-1</strain>
    </source>
</reference>
<name>A0ABY5HM39_9GAMM</name>
<evidence type="ECO:0000313" key="2">
    <source>
        <dbReference type="Proteomes" id="UP001058461"/>
    </source>
</evidence>
<keyword evidence="2" id="KW-1185">Reference proteome</keyword>
<sequence length="132" mass="14859">MRRPAALLARNRITRALGVLRNTVLTHSKEGSGLVIKVSNRVLFHSSRLAVNLVNYPSGHRVMRHVDPVPGKRYYKLNFVLVKPASGGVFECENCILNLFGRVYLFRPDLHEHSVSPIESGRRLLLSFALSL</sequence>
<dbReference type="Proteomes" id="UP001058461">
    <property type="component" value="Chromosome"/>
</dbReference>
<accession>A0ABY5HM39</accession>
<dbReference type="Gene3D" id="2.60.120.620">
    <property type="entry name" value="q2cbj1_9rhob like domain"/>
    <property type="match status" value="1"/>
</dbReference>